<dbReference type="GO" id="GO:0055088">
    <property type="term" value="P:lipid homeostasis"/>
    <property type="evidence" value="ECO:0007669"/>
    <property type="project" value="TreeGrafter"/>
</dbReference>
<dbReference type="Gene3D" id="1.10.510.10">
    <property type="entry name" value="Transferase(Phosphotransferase) domain 1"/>
    <property type="match status" value="1"/>
</dbReference>
<dbReference type="Proteomes" id="UP000694867">
    <property type="component" value="Unplaced"/>
</dbReference>
<evidence type="ECO:0000256" key="1">
    <source>
        <dbReference type="ARBA" id="ARBA00009670"/>
    </source>
</evidence>
<dbReference type="AlphaFoldDB" id="A0AAJ7PAU6"/>
<proteinExistence type="inferred from homology"/>
<keyword evidence="4 5" id="KW-0418">Kinase</keyword>
<sequence>MLRRATKLACLGAAAGGTYLSFQHNDLKHLAVCRVSRSMFTVGGIVADYKTSLSRVEETAPNYSEIRHGFHQRSAERLLKLCCENGGCYIKVGQHVAALEFLLPEEYITTLKVLHANAPQSSLESVKRVLSEELGRPYEEVFDDFDEKPIGCASLAQVHKAKLRNGDTVAVKVQHNNVYRNSFTDMTVMEGLGRLVDKLFPEFSLLWLVDETKINLPKELDFVNEANNCDKVRGLLKSLPWVRVPRIRRDLTTKRVLVMDYEDGGFVNDKEYLIRNKISPITVAQRLGKLYSEMIFVNGFVHCDPHPGNILVDSQGDLILLDHGLYSQLSDRFRLQYTNMWLALIRRDIPAVERIAVEMEVPAYLTKILASILTGRRWKSIEVGEIAKSNTDAEAKEIKAWASEHVDLINAVLQKVPREMLLLFKTNDLIRGIESSLGVSRMAKSFVTMSQCCVRAVYGEKLKNSGRVSRVTLNFAKWLSLLKISVQQWFLWMTVVVSDRFRL</sequence>
<dbReference type="GO" id="GO:0005743">
    <property type="term" value="C:mitochondrial inner membrane"/>
    <property type="evidence" value="ECO:0007669"/>
    <property type="project" value="TreeGrafter"/>
</dbReference>
<dbReference type="CDD" id="cd13969">
    <property type="entry name" value="ADCK1-like"/>
    <property type="match status" value="1"/>
</dbReference>
<feature type="domain" description="Protein kinase" evidence="2">
    <location>
        <begin position="144"/>
        <end position="430"/>
    </location>
</feature>
<dbReference type="KEGG" id="goe:100906526"/>
<reference evidence="4 5" key="1">
    <citation type="submission" date="2025-04" db="UniProtKB">
        <authorList>
            <consortium name="RefSeq"/>
        </authorList>
    </citation>
    <scope>IDENTIFICATION</scope>
</reference>
<dbReference type="GO" id="GO:0004672">
    <property type="term" value="F:protein kinase activity"/>
    <property type="evidence" value="ECO:0007669"/>
    <property type="project" value="InterPro"/>
</dbReference>
<dbReference type="InterPro" id="IPR004147">
    <property type="entry name" value="ABC1_dom"/>
</dbReference>
<dbReference type="InterPro" id="IPR045307">
    <property type="entry name" value="ADCK1_dom"/>
</dbReference>
<organism evidence="3 5">
    <name type="scientific">Galendromus occidentalis</name>
    <name type="common">western predatory mite</name>
    <dbReference type="NCBI Taxonomy" id="34638"/>
    <lineage>
        <taxon>Eukaryota</taxon>
        <taxon>Metazoa</taxon>
        <taxon>Ecdysozoa</taxon>
        <taxon>Arthropoda</taxon>
        <taxon>Chelicerata</taxon>
        <taxon>Arachnida</taxon>
        <taxon>Acari</taxon>
        <taxon>Parasitiformes</taxon>
        <taxon>Mesostigmata</taxon>
        <taxon>Gamasina</taxon>
        <taxon>Phytoseioidea</taxon>
        <taxon>Phytoseiidae</taxon>
        <taxon>Typhlodrominae</taxon>
        <taxon>Galendromus</taxon>
    </lineage>
</organism>
<dbReference type="PANTHER" id="PTHR43173">
    <property type="entry name" value="ABC1 FAMILY PROTEIN"/>
    <property type="match status" value="1"/>
</dbReference>
<dbReference type="GO" id="GO:0005524">
    <property type="term" value="F:ATP binding"/>
    <property type="evidence" value="ECO:0007669"/>
    <property type="project" value="InterPro"/>
</dbReference>
<dbReference type="SMART" id="SM00220">
    <property type="entry name" value="S_TKc"/>
    <property type="match status" value="1"/>
</dbReference>
<dbReference type="RefSeq" id="XP_018496919.1">
    <property type="nucleotide sequence ID" value="XM_018641403.1"/>
</dbReference>
<dbReference type="CTD" id="57143"/>
<keyword evidence="3" id="KW-1185">Reference proteome</keyword>
<name>A0AAJ7PAU6_9ACAR</name>
<dbReference type="PANTHER" id="PTHR43173:SF19">
    <property type="entry name" value="AARF DOMAIN-CONTAINING PROTEIN KINASE 1"/>
    <property type="match status" value="1"/>
</dbReference>
<gene>
    <name evidence="4 5" type="primary">LOC100906526</name>
</gene>
<evidence type="ECO:0000259" key="2">
    <source>
        <dbReference type="SMART" id="SM00220"/>
    </source>
</evidence>
<dbReference type="GO" id="GO:0007005">
    <property type="term" value="P:mitochondrion organization"/>
    <property type="evidence" value="ECO:0007669"/>
    <property type="project" value="TreeGrafter"/>
</dbReference>
<dbReference type="InterPro" id="IPR051130">
    <property type="entry name" value="Mito_struct-func_regulator"/>
</dbReference>
<dbReference type="InterPro" id="IPR011009">
    <property type="entry name" value="Kinase-like_dom_sf"/>
</dbReference>
<evidence type="ECO:0000313" key="3">
    <source>
        <dbReference type="Proteomes" id="UP000694867"/>
    </source>
</evidence>
<dbReference type="RefSeq" id="XP_003748356.1">
    <property type="nucleotide sequence ID" value="XM_003748308.1"/>
</dbReference>
<keyword evidence="4 5" id="KW-0808">Transferase</keyword>
<protein>
    <submittedName>
        <fullName evidence="4 5">Uncharacterized aarF domain-containing protein kinase 1</fullName>
    </submittedName>
</protein>
<dbReference type="InterPro" id="IPR000719">
    <property type="entry name" value="Prot_kinase_dom"/>
</dbReference>
<dbReference type="GeneID" id="100906526"/>
<dbReference type="Pfam" id="PF03109">
    <property type="entry name" value="ABC1"/>
    <property type="match status" value="1"/>
</dbReference>
<comment type="similarity">
    <text evidence="1">Belongs to the protein kinase superfamily. ADCK protein kinase family.</text>
</comment>
<evidence type="ECO:0000313" key="4">
    <source>
        <dbReference type="RefSeq" id="XP_003748356.1"/>
    </source>
</evidence>
<dbReference type="SUPFAM" id="SSF56112">
    <property type="entry name" value="Protein kinase-like (PK-like)"/>
    <property type="match status" value="1"/>
</dbReference>
<accession>A0AAJ7PAU6</accession>
<evidence type="ECO:0000313" key="5">
    <source>
        <dbReference type="RefSeq" id="XP_018496919.1"/>
    </source>
</evidence>